<dbReference type="Gene3D" id="1.20.120.20">
    <property type="entry name" value="Apolipoprotein"/>
    <property type="match status" value="1"/>
</dbReference>
<feature type="compositionally biased region" description="Basic and acidic residues" evidence="1">
    <location>
        <begin position="107"/>
        <end position="125"/>
    </location>
</feature>
<dbReference type="OrthoDB" id="5206661at2759"/>
<protein>
    <submittedName>
        <fullName evidence="2">Uncharacterized protein</fullName>
    </submittedName>
</protein>
<organism evidence="2 3">
    <name type="scientific">Exidia glandulosa HHB12029</name>
    <dbReference type="NCBI Taxonomy" id="1314781"/>
    <lineage>
        <taxon>Eukaryota</taxon>
        <taxon>Fungi</taxon>
        <taxon>Dikarya</taxon>
        <taxon>Basidiomycota</taxon>
        <taxon>Agaricomycotina</taxon>
        <taxon>Agaricomycetes</taxon>
        <taxon>Auriculariales</taxon>
        <taxon>Exidiaceae</taxon>
        <taxon>Exidia</taxon>
    </lineage>
</organism>
<gene>
    <name evidence="2" type="ORF">EXIGLDRAFT_721763</name>
</gene>
<feature type="region of interest" description="Disordered" evidence="1">
    <location>
        <begin position="107"/>
        <end position="134"/>
    </location>
</feature>
<dbReference type="STRING" id="1314781.A0A165QG12"/>
<evidence type="ECO:0000256" key="1">
    <source>
        <dbReference type="SAM" id="MobiDB-lite"/>
    </source>
</evidence>
<proteinExistence type="predicted"/>
<evidence type="ECO:0000313" key="3">
    <source>
        <dbReference type="Proteomes" id="UP000077266"/>
    </source>
</evidence>
<evidence type="ECO:0000313" key="2">
    <source>
        <dbReference type="EMBL" id="KZW03556.1"/>
    </source>
</evidence>
<dbReference type="InParanoid" id="A0A165QG12"/>
<dbReference type="AlphaFoldDB" id="A0A165QG12"/>
<dbReference type="Proteomes" id="UP000077266">
    <property type="component" value="Unassembled WGS sequence"/>
</dbReference>
<keyword evidence="3" id="KW-1185">Reference proteome</keyword>
<accession>A0A165QG12</accession>
<reference evidence="2 3" key="1">
    <citation type="journal article" date="2016" name="Mol. Biol. Evol.">
        <title>Comparative Genomics of Early-Diverging Mushroom-Forming Fungi Provides Insights into the Origins of Lignocellulose Decay Capabilities.</title>
        <authorList>
            <person name="Nagy L.G."/>
            <person name="Riley R."/>
            <person name="Tritt A."/>
            <person name="Adam C."/>
            <person name="Daum C."/>
            <person name="Floudas D."/>
            <person name="Sun H."/>
            <person name="Yadav J.S."/>
            <person name="Pangilinan J."/>
            <person name="Larsson K.H."/>
            <person name="Matsuura K."/>
            <person name="Barry K."/>
            <person name="Labutti K."/>
            <person name="Kuo R."/>
            <person name="Ohm R.A."/>
            <person name="Bhattacharya S.S."/>
            <person name="Shirouzu T."/>
            <person name="Yoshinaga Y."/>
            <person name="Martin F.M."/>
            <person name="Grigoriev I.V."/>
            <person name="Hibbett D.S."/>
        </authorList>
    </citation>
    <scope>NUCLEOTIDE SEQUENCE [LARGE SCALE GENOMIC DNA]</scope>
    <source>
        <strain evidence="2 3">HHB12029</strain>
    </source>
</reference>
<sequence>MSWKEQISHFVEKGQHFIEHNGVEILQQANLQGLHKTINNFDYDDVQDWGLSHINDYVDGLHPDISGFLAKEVTKLEDMLLDSLEGHVIGVFDHTFKDRSPGDLFHDKKSLNSYSKPHEESEPRKSRGPSKYGEAGNAFEHVQDVVHKKKGFKSKMKGFAKFVEQHGDKAFDKAKDKMEDAVDDIQDHAEDFGHALDKIKDATLEGVSELLGKIVKALKGIMENIRDKAVELVQWLRDAVSTLLRELNRGLADAFTTAALTCLKNFLRENTEWEDLERAAGKAGKGIQESAMSLLSGIIDTSNEGNSKTRREAVDAMKPAPAPPQNAEAVIAVDAAKGNPLEAGVAAVLSGKLSNGYAQIREETREEFRTILSALETLLLDMLPTSIMGPLTKLFDGDPITVGEQRDEKSGHFLKELFHDLVENIQQIAHDILMAIKNTIFAAAAGSYEVLERVAWKFVQETTVAKMKVYLPSLEVKNLDQDAY</sequence>
<name>A0A165QG12_EXIGL</name>
<dbReference type="EMBL" id="KV425883">
    <property type="protein sequence ID" value="KZW03556.1"/>
    <property type="molecule type" value="Genomic_DNA"/>
</dbReference>